<proteinExistence type="predicted"/>
<gene>
    <name evidence="2" type="ORF">NM686_002490</name>
</gene>
<dbReference type="InterPro" id="IPR011335">
    <property type="entry name" value="Restrct_endonuc-II-like"/>
</dbReference>
<name>A0ABY7GLL7_9GAMM</name>
<dbReference type="PANTHER" id="PTHR36558:SF1">
    <property type="entry name" value="RESTRICTION ENDONUCLEASE DOMAIN-CONTAINING PROTEIN-RELATED"/>
    <property type="match status" value="1"/>
</dbReference>
<evidence type="ECO:0000313" key="3">
    <source>
        <dbReference type="Proteomes" id="UP001162780"/>
    </source>
</evidence>
<keyword evidence="2" id="KW-0255">Endonuclease</keyword>
<evidence type="ECO:0000313" key="2">
    <source>
        <dbReference type="EMBL" id="WAR45398.1"/>
    </source>
</evidence>
<protein>
    <submittedName>
        <fullName evidence="2">Uma2 family endonuclease</fullName>
    </submittedName>
</protein>
<evidence type="ECO:0000259" key="1">
    <source>
        <dbReference type="Pfam" id="PF05685"/>
    </source>
</evidence>
<reference evidence="2" key="1">
    <citation type="submission" date="2022-11" db="EMBL/GenBank/DDBJ databases">
        <title>Methylomonas rapida sp. nov., Carotenoid-Producing Obligate Methanotrophs with High Growth Characteristics and Biotechnological Potential.</title>
        <authorList>
            <person name="Tikhonova E.N."/>
            <person name="Suleimanov R.Z."/>
            <person name="Miroshnikov K."/>
            <person name="Oshkin I.Y."/>
            <person name="Belova S.E."/>
            <person name="Danilova O.V."/>
            <person name="Ashikhmin A."/>
            <person name="Konopkin A."/>
            <person name="But S.Y."/>
            <person name="Khmelenina V.N."/>
            <person name="Kuznetsov N."/>
            <person name="Pimenov N.V."/>
            <person name="Dedysh S.N."/>
        </authorList>
    </citation>
    <scope>NUCLEOTIDE SEQUENCE</scope>
    <source>
        <strain evidence="2">MP1</strain>
    </source>
</reference>
<organism evidence="2 3">
    <name type="scientific">Methylomonas rapida</name>
    <dbReference type="NCBI Taxonomy" id="2963939"/>
    <lineage>
        <taxon>Bacteria</taxon>
        <taxon>Pseudomonadati</taxon>
        <taxon>Pseudomonadota</taxon>
        <taxon>Gammaproteobacteria</taxon>
        <taxon>Methylococcales</taxon>
        <taxon>Methylococcaceae</taxon>
        <taxon>Methylomonas</taxon>
    </lineage>
</organism>
<dbReference type="RefSeq" id="WP_255190369.1">
    <property type="nucleotide sequence ID" value="NZ_CP113517.1"/>
</dbReference>
<dbReference type="Pfam" id="PF05685">
    <property type="entry name" value="Uma2"/>
    <property type="match status" value="1"/>
</dbReference>
<keyword evidence="2" id="KW-0378">Hydrolase</keyword>
<dbReference type="InterPro" id="IPR008538">
    <property type="entry name" value="Uma2"/>
</dbReference>
<sequence length="193" mass="22093">MKSNIVENYLSEADYLAGEQDGQLRHEFIAGEVYAMTGASEAHNKISGNFFAELRNALKQKGASCTAYINDMKVKVQNDFYYPDVMVVCDANDTQNAYYKTRPLVIVEVLSPATRRIDKTLKRLAYQSLETLQEYVLVEQETAEVEVFSRQRGWQPDYYYPGDTVNLQSIDVTIAVEDIYYQVDRVDSRRLGP</sequence>
<dbReference type="CDD" id="cd06260">
    <property type="entry name" value="DUF820-like"/>
    <property type="match status" value="1"/>
</dbReference>
<dbReference type="SUPFAM" id="SSF52980">
    <property type="entry name" value="Restriction endonuclease-like"/>
    <property type="match status" value="1"/>
</dbReference>
<dbReference type="InterPro" id="IPR012296">
    <property type="entry name" value="Nuclease_put_TT1808"/>
</dbReference>
<dbReference type="Proteomes" id="UP001162780">
    <property type="component" value="Chromosome"/>
</dbReference>
<accession>A0ABY7GLL7</accession>
<keyword evidence="3" id="KW-1185">Reference proteome</keyword>
<dbReference type="Gene3D" id="3.90.1570.10">
    <property type="entry name" value="tt1808, chain A"/>
    <property type="match status" value="1"/>
</dbReference>
<dbReference type="EMBL" id="CP113517">
    <property type="protein sequence ID" value="WAR45398.1"/>
    <property type="molecule type" value="Genomic_DNA"/>
</dbReference>
<feature type="domain" description="Putative restriction endonuclease" evidence="1">
    <location>
        <begin position="14"/>
        <end position="169"/>
    </location>
</feature>
<dbReference type="GO" id="GO:0004519">
    <property type="term" value="F:endonuclease activity"/>
    <property type="evidence" value="ECO:0007669"/>
    <property type="project" value="UniProtKB-KW"/>
</dbReference>
<dbReference type="PANTHER" id="PTHR36558">
    <property type="entry name" value="GLR1098 PROTEIN"/>
    <property type="match status" value="1"/>
</dbReference>
<keyword evidence="2" id="KW-0540">Nuclease</keyword>